<feature type="transmembrane region" description="Helical" evidence="5">
    <location>
        <begin position="68"/>
        <end position="89"/>
    </location>
</feature>
<gene>
    <name evidence="6" type="ORF">HII30_16530</name>
</gene>
<organism evidence="6 7">
    <name type="scientific">Paenibacillus lemnae</name>
    <dbReference type="NCBI Taxonomy" id="1330551"/>
    <lineage>
        <taxon>Bacteria</taxon>
        <taxon>Bacillati</taxon>
        <taxon>Bacillota</taxon>
        <taxon>Bacilli</taxon>
        <taxon>Bacillales</taxon>
        <taxon>Paenibacillaceae</taxon>
        <taxon>Paenibacillus</taxon>
    </lineage>
</organism>
<protein>
    <submittedName>
        <fullName evidence="6">Energy-coupling factor transporter transmembrane protein EcfT</fullName>
    </submittedName>
</protein>
<accession>A0A848MD63</accession>
<name>A0A848MD63_PAELE</name>
<keyword evidence="7" id="KW-1185">Reference proteome</keyword>
<dbReference type="PANTHER" id="PTHR33514">
    <property type="entry name" value="PROTEIN ABCI12, CHLOROPLASTIC"/>
    <property type="match status" value="1"/>
</dbReference>
<evidence type="ECO:0000256" key="2">
    <source>
        <dbReference type="ARBA" id="ARBA00022692"/>
    </source>
</evidence>
<dbReference type="Proteomes" id="UP000565468">
    <property type="component" value="Unassembled WGS sequence"/>
</dbReference>
<dbReference type="Pfam" id="PF02361">
    <property type="entry name" value="CbiQ"/>
    <property type="match status" value="1"/>
</dbReference>
<sequence>MLIQYEPGTSLLHRWDPLGKLTALMCIAVMAMLWEGTASHALLLLMCVLAARWGASMSWHRMYRGVKLIAAVALPYFILTAVTVPGETVWMQWGPLQLSAESVDQAGEMSLRMISLFLSSLTYIFTTDPQELVAEMVRRLRIPYRFAFGISAALTFLPLLEEEGAVIRSAQLVRGHLPPSGLKGRLSWWGKFIIAVLLNSLRRVQQTAGAMESKGFGAYDHRTFRKETIIPWWSLPLVILMLGLTIGSNWYV</sequence>
<proteinExistence type="predicted"/>
<evidence type="ECO:0000256" key="4">
    <source>
        <dbReference type="ARBA" id="ARBA00023136"/>
    </source>
</evidence>
<evidence type="ECO:0000313" key="7">
    <source>
        <dbReference type="Proteomes" id="UP000565468"/>
    </source>
</evidence>
<keyword evidence="4 5" id="KW-0472">Membrane</keyword>
<evidence type="ECO:0000256" key="3">
    <source>
        <dbReference type="ARBA" id="ARBA00022989"/>
    </source>
</evidence>
<dbReference type="InterPro" id="IPR003339">
    <property type="entry name" value="ABC/ECF_trnsptr_transmembrane"/>
</dbReference>
<keyword evidence="2 5" id="KW-0812">Transmembrane</keyword>
<dbReference type="RefSeq" id="WP_169506156.1">
    <property type="nucleotide sequence ID" value="NZ_JABBPN010000017.1"/>
</dbReference>
<comment type="caution">
    <text evidence="6">The sequence shown here is derived from an EMBL/GenBank/DDBJ whole genome shotgun (WGS) entry which is preliminary data.</text>
</comment>
<dbReference type="CDD" id="cd16914">
    <property type="entry name" value="EcfT"/>
    <property type="match status" value="1"/>
</dbReference>
<dbReference type="GO" id="GO:0005886">
    <property type="term" value="C:plasma membrane"/>
    <property type="evidence" value="ECO:0007669"/>
    <property type="project" value="TreeGrafter"/>
</dbReference>
<keyword evidence="3 5" id="KW-1133">Transmembrane helix</keyword>
<comment type="subcellular location">
    <subcellularLocation>
        <location evidence="1">Membrane</location>
        <topology evidence="1">Multi-pass membrane protein</topology>
    </subcellularLocation>
</comment>
<evidence type="ECO:0000256" key="1">
    <source>
        <dbReference type="ARBA" id="ARBA00004141"/>
    </source>
</evidence>
<evidence type="ECO:0000313" key="6">
    <source>
        <dbReference type="EMBL" id="NMO97374.1"/>
    </source>
</evidence>
<feature type="transmembrane region" description="Helical" evidence="5">
    <location>
        <begin position="21"/>
        <end position="47"/>
    </location>
</feature>
<dbReference type="EMBL" id="JABBPN010000017">
    <property type="protein sequence ID" value="NMO97374.1"/>
    <property type="molecule type" value="Genomic_DNA"/>
</dbReference>
<feature type="transmembrane region" description="Helical" evidence="5">
    <location>
        <begin position="232"/>
        <end position="251"/>
    </location>
</feature>
<evidence type="ECO:0000256" key="5">
    <source>
        <dbReference type="SAM" id="Phobius"/>
    </source>
</evidence>
<reference evidence="6 7" key="1">
    <citation type="submission" date="2020-04" db="EMBL/GenBank/DDBJ databases">
        <title>Paenibacillus algicola sp. nov., a novel marine bacterium producing alginate lyase.</title>
        <authorList>
            <person name="Huang H."/>
        </authorList>
    </citation>
    <scope>NUCLEOTIDE SEQUENCE [LARGE SCALE GENOMIC DNA]</scope>
    <source>
        <strain evidence="6 7">L7-75</strain>
    </source>
</reference>
<dbReference type="PANTHER" id="PTHR33514:SF13">
    <property type="entry name" value="PROTEIN ABCI12, CHLOROPLASTIC"/>
    <property type="match status" value="1"/>
</dbReference>
<dbReference type="AlphaFoldDB" id="A0A848MD63"/>